<dbReference type="RefSeq" id="WP_144333746.1">
    <property type="nucleotide sequence ID" value="NZ_VLPL01000007.1"/>
</dbReference>
<dbReference type="Proteomes" id="UP000316008">
    <property type="component" value="Unassembled WGS sequence"/>
</dbReference>
<evidence type="ECO:0000313" key="1">
    <source>
        <dbReference type="EMBL" id="TSJ41485.1"/>
    </source>
</evidence>
<dbReference type="OrthoDB" id="9834298at2"/>
<evidence type="ECO:0000313" key="2">
    <source>
        <dbReference type="Proteomes" id="UP000316008"/>
    </source>
</evidence>
<protein>
    <submittedName>
        <fullName evidence="1">Uncharacterized protein</fullName>
    </submittedName>
</protein>
<comment type="caution">
    <text evidence="1">The sequence shown here is derived from an EMBL/GenBank/DDBJ whole genome shotgun (WGS) entry which is preliminary data.</text>
</comment>
<proteinExistence type="predicted"/>
<sequence length="108" mass="12856">MQKKTPKKVIIQLIKDDLRHQHTVLGLNLLGFDHDNGMLDISRSVFSLMELNLNDRRLDHLTDEYNDRAHHVTEFAFNDKESFERLATGIYDWLALERKKYWKQLSKS</sequence>
<dbReference type="AlphaFoldDB" id="A0A556MNQ4"/>
<dbReference type="EMBL" id="VLPL01000007">
    <property type="protein sequence ID" value="TSJ41485.1"/>
    <property type="molecule type" value="Genomic_DNA"/>
</dbReference>
<organism evidence="1 2">
    <name type="scientific">Fluviicola chungangensis</name>
    <dbReference type="NCBI Taxonomy" id="2597671"/>
    <lineage>
        <taxon>Bacteria</taxon>
        <taxon>Pseudomonadati</taxon>
        <taxon>Bacteroidota</taxon>
        <taxon>Flavobacteriia</taxon>
        <taxon>Flavobacteriales</taxon>
        <taxon>Crocinitomicaceae</taxon>
        <taxon>Fluviicola</taxon>
    </lineage>
</organism>
<accession>A0A556MNQ4</accession>
<reference evidence="1 2" key="1">
    <citation type="submission" date="2019-07" db="EMBL/GenBank/DDBJ databases">
        <authorList>
            <person name="Huq M.A."/>
        </authorList>
    </citation>
    <scope>NUCLEOTIDE SEQUENCE [LARGE SCALE GENOMIC DNA]</scope>
    <source>
        <strain evidence="1 2">MAH-3</strain>
    </source>
</reference>
<gene>
    <name evidence="1" type="ORF">FO442_13550</name>
</gene>
<keyword evidence="2" id="KW-1185">Reference proteome</keyword>
<name>A0A556MNQ4_9FLAO</name>